<reference evidence="8" key="1">
    <citation type="journal article" date="2019" name="Int. J. Syst. Evol. Microbiol.">
        <title>The Global Catalogue of Microorganisms (GCM) 10K type strain sequencing project: providing services to taxonomists for standard genome sequencing and annotation.</title>
        <authorList>
            <consortium name="The Broad Institute Genomics Platform"/>
            <consortium name="The Broad Institute Genome Sequencing Center for Infectious Disease"/>
            <person name="Wu L."/>
            <person name="Ma J."/>
        </authorList>
    </citation>
    <scope>NUCLEOTIDE SEQUENCE [LARGE SCALE GENOMIC DNA]</scope>
    <source>
        <strain evidence="8">NBRC 106396</strain>
    </source>
</reference>
<dbReference type="InterPro" id="IPR010343">
    <property type="entry name" value="ArAE_1"/>
</dbReference>
<feature type="transmembrane region" description="Helical" evidence="6">
    <location>
        <begin position="95"/>
        <end position="113"/>
    </location>
</feature>
<keyword evidence="3 6" id="KW-0812">Transmembrane</keyword>
<comment type="subcellular location">
    <subcellularLocation>
        <location evidence="1">Cell membrane</location>
        <topology evidence="1">Multi-pass membrane protein</topology>
    </subcellularLocation>
</comment>
<protein>
    <submittedName>
        <fullName evidence="7">Aromatic acid exporter family protein</fullName>
    </submittedName>
</protein>
<keyword evidence="2" id="KW-1003">Cell membrane</keyword>
<dbReference type="PANTHER" id="PTHR40064:SF1">
    <property type="entry name" value="MEMBRANE PROTEIN"/>
    <property type="match status" value="1"/>
</dbReference>
<comment type="caution">
    <text evidence="7">The sequence shown here is derived from an EMBL/GenBank/DDBJ whole genome shotgun (WGS) entry which is preliminary data.</text>
</comment>
<dbReference type="InterPro" id="IPR052984">
    <property type="entry name" value="UPF0421"/>
</dbReference>
<accession>A0ABW2NSW7</accession>
<gene>
    <name evidence="7" type="ORF">ACFQPF_18500</name>
</gene>
<dbReference type="Pfam" id="PF06081">
    <property type="entry name" value="ArAE_1"/>
    <property type="match status" value="1"/>
</dbReference>
<dbReference type="PANTHER" id="PTHR40064">
    <property type="entry name" value="MEMBRANE PROTEIN-RELATED"/>
    <property type="match status" value="1"/>
</dbReference>
<feature type="transmembrane region" description="Helical" evidence="6">
    <location>
        <begin position="125"/>
        <end position="142"/>
    </location>
</feature>
<feature type="transmembrane region" description="Helical" evidence="6">
    <location>
        <begin position="59"/>
        <end position="88"/>
    </location>
</feature>
<evidence type="ECO:0000256" key="3">
    <source>
        <dbReference type="ARBA" id="ARBA00022692"/>
    </source>
</evidence>
<proteinExistence type="predicted"/>
<evidence type="ECO:0000256" key="2">
    <source>
        <dbReference type="ARBA" id="ARBA00022475"/>
    </source>
</evidence>
<keyword evidence="8" id="KW-1185">Reference proteome</keyword>
<dbReference type="Proteomes" id="UP001596549">
    <property type="component" value="Unassembled WGS sequence"/>
</dbReference>
<sequence length="359" mass="41673">MKLGARMIKTGLAITLSIYLAIFLHLDAPVYAAIAATFAIQPSIYRSFQTILEQIQGNLIGAAFAIIFVLLFGTNPFVVGFVVVLVIAANLKLKIESTIPLAIVTVIVIMESQSDNFITFALERFLLVMLGVVSAFIVNLVFMPPKYEAKLFYKISSHTDEIIKWMRMLTRHASEHTVLKEEVERLKESSIKMNQFYLFYKEERTYFRRNHYTKGRKLVLYRQMISTTNKARELLKSLHRHENELYQMPEELQELVQVQLDCLTNYHEQILLKYTDKIRADHCVALVDEICESKQSVMNSFLGYYKPDGDLNDQWLHLFPVFALIIDYSDHLSHLNRLIESYKNHHVDDEEIPLSQNQE</sequence>
<name>A0ABW2NSW7_9BACL</name>
<organism evidence="7 8">
    <name type="scientific">Fictibacillus iocasae</name>
    <dbReference type="NCBI Taxonomy" id="2715437"/>
    <lineage>
        <taxon>Bacteria</taxon>
        <taxon>Bacillati</taxon>
        <taxon>Bacillota</taxon>
        <taxon>Bacilli</taxon>
        <taxon>Bacillales</taxon>
        <taxon>Fictibacillaceae</taxon>
        <taxon>Fictibacillus</taxon>
    </lineage>
</organism>
<evidence type="ECO:0000313" key="8">
    <source>
        <dbReference type="Proteomes" id="UP001596549"/>
    </source>
</evidence>
<keyword evidence="5 6" id="KW-0472">Membrane</keyword>
<keyword evidence="4 6" id="KW-1133">Transmembrane helix</keyword>
<evidence type="ECO:0000256" key="5">
    <source>
        <dbReference type="ARBA" id="ARBA00023136"/>
    </source>
</evidence>
<evidence type="ECO:0000256" key="4">
    <source>
        <dbReference type="ARBA" id="ARBA00022989"/>
    </source>
</evidence>
<evidence type="ECO:0000256" key="6">
    <source>
        <dbReference type="SAM" id="Phobius"/>
    </source>
</evidence>
<evidence type="ECO:0000313" key="7">
    <source>
        <dbReference type="EMBL" id="MFC7373639.1"/>
    </source>
</evidence>
<evidence type="ECO:0000256" key="1">
    <source>
        <dbReference type="ARBA" id="ARBA00004651"/>
    </source>
</evidence>
<dbReference type="RefSeq" id="WP_379751757.1">
    <property type="nucleotide sequence ID" value="NZ_JBHTCP010000052.1"/>
</dbReference>
<dbReference type="EMBL" id="JBHTCP010000052">
    <property type="protein sequence ID" value="MFC7373639.1"/>
    <property type="molecule type" value="Genomic_DNA"/>
</dbReference>